<organism evidence="2">
    <name type="scientific">Arundo donax</name>
    <name type="common">Giant reed</name>
    <name type="synonym">Donax arundinaceus</name>
    <dbReference type="NCBI Taxonomy" id="35708"/>
    <lineage>
        <taxon>Eukaryota</taxon>
        <taxon>Viridiplantae</taxon>
        <taxon>Streptophyta</taxon>
        <taxon>Embryophyta</taxon>
        <taxon>Tracheophyta</taxon>
        <taxon>Spermatophyta</taxon>
        <taxon>Magnoliopsida</taxon>
        <taxon>Liliopsida</taxon>
        <taxon>Poales</taxon>
        <taxon>Poaceae</taxon>
        <taxon>PACMAD clade</taxon>
        <taxon>Arundinoideae</taxon>
        <taxon>Arundineae</taxon>
        <taxon>Arundo</taxon>
    </lineage>
</organism>
<evidence type="ECO:0000313" key="2">
    <source>
        <dbReference type="EMBL" id="JAE05882.1"/>
    </source>
</evidence>
<accession>A0A0A9F0L1</accession>
<evidence type="ECO:0000256" key="1">
    <source>
        <dbReference type="SAM" id="SignalP"/>
    </source>
</evidence>
<proteinExistence type="predicted"/>
<sequence length="55" mass="6179">MSPGEGVLLAVSLAFWDYCSYCSADCDFVWLIARIYFELWGNLARFGSSGHLQVL</sequence>
<keyword evidence="1" id="KW-0732">Signal</keyword>
<reference evidence="2" key="1">
    <citation type="submission" date="2014-09" db="EMBL/GenBank/DDBJ databases">
        <authorList>
            <person name="Magalhaes I.L.F."/>
            <person name="Oliveira U."/>
            <person name="Santos F.R."/>
            <person name="Vidigal T.H.D.A."/>
            <person name="Brescovit A.D."/>
            <person name="Santos A.J."/>
        </authorList>
    </citation>
    <scope>NUCLEOTIDE SEQUENCE</scope>
    <source>
        <tissue evidence="2">Shoot tissue taken approximately 20 cm above the soil surface</tissue>
    </source>
</reference>
<dbReference type="EMBL" id="GBRH01192014">
    <property type="protein sequence ID" value="JAE05882.1"/>
    <property type="molecule type" value="Transcribed_RNA"/>
</dbReference>
<protein>
    <submittedName>
        <fullName evidence="2">Uncharacterized protein</fullName>
    </submittedName>
</protein>
<name>A0A0A9F0L1_ARUDO</name>
<dbReference type="AlphaFoldDB" id="A0A0A9F0L1"/>
<feature type="signal peptide" evidence="1">
    <location>
        <begin position="1"/>
        <end position="24"/>
    </location>
</feature>
<reference evidence="2" key="2">
    <citation type="journal article" date="2015" name="Data Brief">
        <title>Shoot transcriptome of the giant reed, Arundo donax.</title>
        <authorList>
            <person name="Barrero R.A."/>
            <person name="Guerrero F.D."/>
            <person name="Moolhuijzen P."/>
            <person name="Goolsby J.A."/>
            <person name="Tidwell J."/>
            <person name="Bellgard S.E."/>
            <person name="Bellgard M.I."/>
        </authorList>
    </citation>
    <scope>NUCLEOTIDE SEQUENCE</scope>
    <source>
        <tissue evidence="2">Shoot tissue taken approximately 20 cm above the soil surface</tissue>
    </source>
</reference>
<feature type="chain" id="PRO_5002062027" evidence="1">
    <location>
        <begin position="25"/>
        <end position="55"/>
    </location>
</feature>